<evidence type="ECO:0000313" key="1">
    <source>
        <dbReference type="EMBL" id="AHL18815.1"/>
    </source>
</evidence>
<sequence>MIDEVEILLAKIRKYDPNFCPKSTGKYLLTELQSRHLDHEIKHKKRPKYKHRFANSIERHW</sequence>
<proteinExistence type="predicted"/>
<dbReference type="RefSeq" id="YP_009044837.1">
    <property type="nucleotide sequence ID" value="NC_024387.1"/>
</dbReference>
<name>A0A059T7Z3_9CAUD</name>
<dbReference type="EMBL" id="KJ094023">
    <property type="protein sequence ID" value="AHL18815.1"/>
    <property type="molecule type" value="Genomic_DNA"/>
</dbReference>
<protein>
    <submittedName>
        <fullName evidence="1">Uncharacterized protein</fullName>
    </submittedName>
</protein>
<evidence type="ECO:0000313" key="2">
    <source>
        <dbReference type="Proteomes" id="UP000026993"/>
    </source>
</evidence>
<keyword evidence="2" id="KW-1185">Reference proteome</keyword>
<organism evidence="1 2">
    <name type="scientific">Listeria phage LP-101</name>
    <dbReference type="NCBI Taxonomy" id="1458856"/>
    <lineage>
        <taxon>Viruses</taxon>
        <taxon>Duplodnaviria</taxon>
        <taxon>Heunggongvirae</taxon>
        <taxon>Uroviricota</taxon>
        <taxon>Caudoviricetes</taxon>
        <taxon>Trabyvirinae</taxon>
        <taxon>Slepowronvirus</taxon>
        <taxon>Slepowronvirus LP101</taxon>
    </lineage>
</organism>
<dbReference type="KEGG" id="vg:19735951"/>
<dbReference type="GeneID" id="19735951"/>
<gene>
    <name evidence="1" type="ORF">LP101_036</name>
</gene>
<dbReference type="Proteomes" id="UP000026993">
    <property type="component" value="Segment"/>
</dbReference>
<reference evidence="1 2" key="1">
    <citation type="journal article" date="2014" name="Appl. Environ. Microbiol.">
        <title>Comparative genomic and morphological analysis of Listeria phages isolated from farm environments.</title>
        <authorList>
            <person name="Denes T."/>
            <person name="Vongkamjan K."/>
            <person name="Ackermann H.W."/>
            <person name="Moreno Switt A.I."/>
            <person name="Wiedmann M."/>
            <person name="den Bakker H.C."/>
        </authorList>
    </citation>
    <scope>NUCLEOTIDE SEQUENCE [LARGE SCALE GENOMIC DNA]</scope>
</reference>
<dbReference type="OrthoDB" id="25318at10239"/>
<accession>A0A059T7Z3</accession>